<feature type="chain" id="PRO_5037041090" description="DUF1349 domain-containing protein" evidence="2">
    <location>
        <begin position="41"/>
        <end position="815"/>
    </location>
</feature>
<dbReference type="KEGG" id="lamb:KBB96_08810"/>
<feature type="region of interest" description="Disordered" evidence="1">
    <location>
        <begin position="394"/>
        <end position="413"/>
    </location>
</feature>
<dbReference type="AlphaFoldDB" id="A0A975PH53"/>
<dbReference type="InterPro" id="IPR013320">
    <property type="entry name" value="ConA-like_dom_sf"/>
</dbReference>
<evidence type="ECO:0008006" key="5">
    <source>
        <dbReference type="Google" id="ProtNLM"/>
    </source>
</evidence>
<dbReference type="Pfam" id="PF17963">
    <property type="entry name" value="Big_9"/>
    <property type="match status" value="1"/>
</dbReference>
<evidence type="ECO:0000256" key="2">
    <source>
        <dbReference type="SAM" id="SignalP"/>
    </source>
</evidence>
<dbReference type="RefSeq" id="WP_211634321.1">
    <property type="nucleotide sequence ID" value="NZ_CP073100.1"/>
</dbReference>
<organism evidence="3 4">
    <name type="scientific">Luteolibacter ambystomatis</name>
    <dbReference type="NCBI Taxonomy" id="2824561"/>
    <lineage>
        <taxon>Bacteria</taxon>
        <taxon>Pseudomonadati</taxon>
        <taxon>Verrucomicrobiota</taxon>
        <taxon>Verrucomicrobiia</taxon>
        <taxon>Verrucomicrobiales</taxon>
        <taxon>Verrucomicrobiaceae</taxon>
        <taxon>Luteolibacter</taxon>
    </lineage>
</organism>
<dbReference type="Gene3D" id="2.60.120.200">
    <property type="match status" value="2"/>
</dbReference>
<dbReference type="EMBL" id="CP073100">
    <property type="protein sequence ID" value="QUE52977.1"/>
    <property type="molecule type" value="Genomic_DNA"/>
</dbReference>
<keyword evidence="4" id="KW-1185">Reference proteome</keyword>
<sequence>MKKTLRFVFFRCFTAVRRTPGIQAASITAALLGSLPSARAQAPPAAMTKVYTHSGGSLTVDYTLHDVRGPNYRVFAYNADGTFTEVAITRPSRTYLGRIAERPGAIAAAQLYDDGSIRSSLMFEDGTVWKGNGLSMSMPSAASWTPKYPTEVVSAGETGSNAYAMDVGVDLTHEYCGQFGGNVANMAQTVEFNLNEMGAFLLRDTGIKLRTSRVIARLNASNDPYGSTPLATLKNLWENELWKVLPAANNDHAVCVKPNLGGGVAYVPGKYAACRSLTQAGPGIFTQPWRHELGHALSSPHYPGGGPEGPTPMSGNQLQRYSSPEVNRIVGRRNSIISTFTNLGPYTIPVPPRANGDRGTINAARNPITLDVLANDSDVNGQALTIQSFDGTSKRGGTITRSTGTGPGGRDRLIYTPPSSLTDTLDWFKYRIQDSSGQQAVGWVALQADTLPAPAPWVTSDIGSTGTTGSVSYSGSGTYAVKGAGADIWGTADAFRFLYLPLNGDGIITARVASVQNTNSWAKAGVMMRETLAADSAFSLLCVTPSSGIALQGRTTAGQPADVSTTVSGSAPRWVRLVRTSGTITAFVSSDGAAWTQVGTHAVAMGTNIYIGLAVCSHAGSTLCTASFDNISLSPPSPWSSADVGGVGLAGTSSWSDDGFSITGSGTDIWGSADAFRYTYQPLSGDGEIIAQVEDIEDTHDWAKAGVMIRESLAPGSKHALMTLSSASGAAFQYRGSTNGSSSSTAADHEVPGWVKLKRTGNVLTGSISDDGVTWSQVGSATISMASEIYAGLAVTSHDNTKDCTSTFTDVVVSP</sequence>
<proteinExistence type="predicted"/>
<evidence type="ECO:0000313" key="3">
    <source>
        <dbReference type="EMBL" id="QUE52977.1"/>
    </source>
</evidence>
<gene>
    <name evidence="3" type="ORF">KBB96_08810</name>
</gene>
<accession>A0A975PH53</accession>
<keyword evidence="2" id="KW-0732">Signal</keyword>
<feature type="compositionally biased region" description="Low complexity" evidence="1">
    <location>
        <begin position="395"/>
        <end position="404"/>
    </location>
</feature>
<dbReference type="Proteomes" id="UP000676169">
    <property type="component" value="Chromosome"/>
</dbReference>
<dbReference type="SUPFAM" id="SSF55486">
    <property type="entry name" value="Metalloproteases ('zincins'), catalytic domain"/>
    <property type="match status" value="1"/>
</dbReference>
<dbReference type="SUPFAM" id="SSF49899">
    <property type="entry name" value="Concanavalin A-like lectins/glucanases"/>
    <property type="match status" value="1"/>
</dbReference>
<protein>
    <recommendedName>
        <fullName evidence="5">DUF1349 domain-containing protein</fullName>
    </recommendedName>
</protein>
<evidence type="ECO:0000256" key="1">
    <source>
        <dbReference type="SAM" id="MobiDB-lite"/>
    </source>
</evidence>
<feature type="region of interest" description="Disordered" evidence="1">
    <location>
        <begin position="296"/>
        <end position="319"/>
    </location>
</feature>
<reference evidence="3" key="1">
    <citation type="submission" date="2021-04" db="EMBL/GenBank/DDBJ databases">
        <title>Luteolibacter sp. 32A isolated from the skin of an Anderson's salamander (Ambystoma andersonii).</title>
        <authorList>
            <person name="Spergser J."/>
            <person name="Busse H.-J."/>
        </authorList>
    </citation>
    <scope>NUCLEOTIDE SEQUENCE</scope>
    <source>
        <strain evidence="3">32A</strain>
    </source>
</reference>
<feature type="signal peptide" evidence="2">
    <location>
        <begin position="1"/>
        <end position="40"/>
    </location>
</feature>
<evidence type="ECO:0000313" key="4">
    <source>
        <dbReference type="Proteomes" id="UP000676169"/>
    </source>
</evidence>
<name>A0A975PH53_9BACT</name>